<gene>
    <name evidence="1" type="ORF">K4L44_07425</name>
</gene>
<evidence type="ECO:0000313" key="1">
    <source>
        <dbReference type="EMBL" id="QZE15654.1"/>
    </source>
</evidence>
<reference evidence="1" key="1">
    <citation type="submission" date="2021-08" db="EMBL/GenBank/DDBJ databases">
        <title>Novel anaerobic bacterium isolated from sea squirt in East Sea, Republic of Korea.</title>
        <authorList>
            <person name="Nguyen T.H."/>
            <person name="Li Z."/>
            <person name="Lee Y.-J."/>
            <person name="Ko J."/>
            <person name="Kim S.-G."/>
        </authorList>
    </citation>
    <scope>NUCLEOTIDE SEQUENCE</scope>
    <source>
        <strain evidence="1">KCTC 25031</strain>
    </source>
</reference>
<dbReference type="EMBL" id="CP081303">
    <property type="protein sequence ID" value="QZE15654.1"/>
    <property type="molecule type" value="Genomic_DNA"/>
</dbReference>
<name>A0AC61NRB7_9BACT</name>
<dbReference type="Proteomes" id="UP000826212">
    <property type="component" value="Chromosome"/>
</dbReference>
<organism evidence="1 2">
    <name type="scientific">Halosquirtibacter laminarini</name>
    <dbReference type="NCBI Taxonomy" id="3374600"/>
    <lineage>
        <taxon>Bacteria</taxon>
        <taxon>Pseudomonadati</taxon>
        <taxon>Bacteroidota</taxon>
        <taxon>Bacteroidia</taxon>
        <taxon>Marinilabiliales</taxon>
        <taxon>Prolixibacteraceae</taxon>
        <taxon>Halosquirtibacter</taxon>
    </lineage>
</organism>
<accession>A0AC61NRB7</accession>
<keyword evidence="2" id="KW-1185">Reference proteome</keyword>
<evidence type="ECO:0000313" key="2">
    <source>
        <dbReference type="Proteomes" id="UP000826212"/>
    </source>
</evidence>
<protein>
    <submittedName>
        <fullName evidence="1">Efflux RND transporter permease subunit</fullName>
    </submittedName>
</protein>
<proteinExistence type="predicted"/>
<sequence length="1050" mass="120162">MVRDIKYRSKLSAFSIILIFSGLIIIGTSLVPLINFQLEPSRSLPSIVISYSWPDASARVIEKEVTTKVEGLLNSIRGIQEIKSVTSKGNGRINLYFKKGCNLDAIRFEVATLIRRIYSDLPEQVSYPMLSLGTGGRKTAPLLTYTINASSNSYFIQKYAEDNIIPKISAIKGVNKVRVYGATPFEWEIRFDSNVIDNFDIGADEISEAVNNYFRKEIIGVGDIAQEGDEIPKNIRLSLENDIPTELIWEKIPIKKLDNRVVFLTDIASVSYIEQMPNSYFRINGLNAINVVIYPEINVNNIKLSKCVKAEIANIRKNLPNGFSILLANDSSEFISKELRKIGYQTLFSMLILLLFVLLITLSFRYLVLITISLFSNLILAVILYYLLEIEIHLYSLAGITVSFGILIDNSIIMIDHIKHHNNKNAFLAVLAATLTTIGSLSVIFYLKEQQRINLMDFALVIMSNLSVSLLIALFFIPALMEKISLKSSKKRLFYRRKMRVIKLTHFYIRAIVFGKRFKWAFLILAILSFGIPIHWLPTKVEKDFFFASAYNKTIGSTCCQEDIKPIAEKVLGGTLRLFTEHVFENSFYSDPQQTKLNIMVSMPEGCTVQQLNEVTKKIENYISQYDEIEFFKTRINGYQNSNITIQFKPEFENSSFPYYLKKELNSKALSMGGLYWRVSGLGRAFINQSNFGDKNSKIILEGYNYDQLYAYAEELKSNLLENERIQEVDINGGDNSWRTHSLNEYFIDFNREQFCLNEISLNSFYSYLNNRSYKRYLKPVFSNNKNQFVSLVSNNEGGGNVWDLKNTPIQLNHKLYKLTNLGKVKQRRTGNDIHKHNQQYLLNVAYNFIGQIPLVIIVRDEYIKEMNKILPLGYLAKDNSSNLGKQNDKKRYYLLILIIAIIFLLTSILFESLIQPLVVISMIPISYIGVFLAFYLFDFNFDQGGFASFILLSGLVVNAGLYIINDYNNLKRRGTKQNNMQLYLKAFNHKIIPILLTIISSVLGLIPFIWMGQNEAFWFSFAVGAIGGLIFSLIAIFIYLPILMNLEIK</sequence>